<dbReference type="InParanoid" id="A0A409XEM6"/>
<keyword evidence="3" id="KW-1185">Reference proteome</keyword>
<name>A0A409XEM6_PSICY</name>
<comment type="caution">
    <text evidence="2">The sequence shown here is derived from an EMBL/GenBank/DDBJ whole genome shotgun (WGS) entry which is preliminary data.</text>
</comment>
<evidence type="ECO:0000313" key="2">
    <source>
        <dbReference type="EMBL" id="PPQ89195.1"/>
    </source>
</evidence>
<accession>A0A409XEM6</accession>
<evidence type="ECO:0000313" key="3">
    <source>
        <dbReference type="Proteomes" id="UP000283269"/>
    </source>
</evidence>
<dbReference type="EMBL" id="NHYD01001923">
    <property type="protein sequence ID" value="PPQ89195.1"/>
    <property type="molecule type" value="Genomic_DNA"/>
</dbReference>
<feature type="compositionally biased region" description="Acidic residues" evidence="1">
    <location>
        <begin position="187"/>
        <end position="212"/>
    </location>
</feature>
<dbReference type="AlphaFoldDB" id="A0A409XEM6"/>
<protein>
    <submittedName>
        <fullName evidence="2">Uncharacterized protein</fullName>
    </submittedName>
</protein>
<proteinExistence type="predicted"/>
<sequence length="212" mass="24152">MQPSDDRNVYTIVEEGLTDLHEYSNHSRSFWYLQNFQDQFFGGDDSMINSTGINSVIDRSTWYPYLATYLLNENVKCLYRQLHPQFDVSLELPFFDTYFGDCLPYAYPTQQNLTALHALRVLSSTNPTPWHPPLGFCYGINVLLLKYDRSSLSLEELAGLTGWLASLVEEGASDSEEDNNNGTNDSGEMEDEDSDEDFNENSDANSDEDMNT</sequence>
<feature type="region of interest" description="Disordered" evidence="1">
    <location>
        <begin position="169"/>
        <end position="212"/>
    </location>
</feature>
<gene>
    <name evidence="2" type="ORF">CVT25_001162</name>
</gene>
<reference evidence="2 3" key="1">
    <citation type="journal article" date="2018" name="Evol. Lett.">
        <title>Horizontal gene cluster transfer increased hallucinogenic mushroom diversity.</title>
        <authorList>
            <person name="Reynolds H.T."/>
            <person name="Vijayakumar V."/>
            <person name="Gluck-Thaler E."/>
            <person name="Korotkin H.B."/>
            <person name="Matheny P.B."/>
            <person name="Slot J.C."/>
        </authorList>
    </citation>
    <scope>NUCLEOTIDE SEQUENCE [LARGE SCALE GENOMIC DNA]</scope>
    <source>
        <strain evidence="2 3">2631</strain>
    </source>
</reference>
<dbReference type="Proteomes" id="UP000283269">
    <property type="component" value="Unassembled WGS sequence"/>
</dbReference>
<organism evidence="2 3">
    <name type="scientific">Psilocybe cyanescens</name>
    <dbReference type="NCBI Taxonomy" id="93625"/>
    <lineage>
        <taxon>Eukaryota</taxon>
        <taxon>Fungi</taxon>
        <taxon>Dikarya</taxon>
        <taxon>Basidiomycota</taxon>
        <taxon>Agaricomycotina</taxon>
        <taxon>Agaricomycetes</taxon>
        <taxon>Agaricomycetidae</taxon>
        <taxon>Agaricales</taxon>
        <taxon>Agaricineae</taxon>
        <taxon>Strophariaceae</taxon>
        <taxon>Psilocybe</taxon>
    </lineage>
</organism>
<evidence type="ECO:0000256" key="1">
    <source>
        <dbReference type="SAM" id="MobiDB-lite"/>
    </source>
</evidence>